<organism evidence="3 4">
    <name type="scientific">Hordeum vulgare subsp. vulgare</name>
    <name type="common">Domesticated barley</name>
    <dbReference type="NCBI Taxonomy" id="112509"/>
    <lineage>
        <taxon>Eukaryota</taxon>
        <taxon>Viridiplantae</taxon>
        <taxon>Streptophyta</taxon>
        <taxon>Embryophyta</taxon>
        <taxon>Tracheophyta</taxon>
        <taxon>Spermatophyta</taxon>
        <taxon>Magnoliopsida</taxon>
        <taxon>Liliopsida</taxon>
        <taxon>Poales</taxon>
        <taxon>Poaceae</taxon>
        <taxon>BOP clade</taxon>
        <taxon>Pooideae</taxon>
        <taxon>Triticodae</taxon>
        <taxon>Triticeae</taxon>
        <taxon>Hordeinae</taxon>
        <taxon>Hordeum</taxon>
    </lineage>
</organism>
<reference evidence="4" key="1">
    <citation type="journal article" date="2012" name="Nature">
        <title>A physical, genetic and functional sequence assembly of the barley genome.</title>
        <authorList>
            <consortium name="The International Barley Genome Sequencing Consortium"/>
            <person name="Mayer K.F."/>
            <person name="Waugh R."/>
            <person name="Brown J.W."/>
            <person name="Schulman A."/>
            <person name="Langridge P."/>
            <person name="Platzer M."/>
            <person name="Fincher G.B."/>
            <person name="Muehlbauer G.J."/>
            <person name="Sato K."/>
            <person name="Close T.J."/>
            <person name="Wise R.P."/>
            <person name="Stein N."/>
        </authorList>
    </citation>
    <scope>NUCLEOTIDE SEQUENCE [LARGE SCALE GENOMIC DNA]</scope>
    <source>
        <strain evidence="4">cv. Morex</strain>
    </source>
</reference>
<dbReference type="InterPro" id="IPR046533">
    <property type="entry name" value="DUF6598"/>
</dbReference>
<dbReference type="PANTHER" id="PTHR33065">
    <property type="entry name" value="OS07G0486400 PROTEIN"/>
    <property type="match status" value="1"/>
</dbReference>
<dbReference type="ExpressionAtlas" id="A0A287RDP2">
    <property type="expression patterns" value="baseline and differential"/>
</dbReference>
<accession>A0A287RDP2</accession>
<dbReference type="AlphaFoldDB" id="A0A287RDP2"/>
<evidence type="ECO:0000313" key="4">
    <source>
        <dbReference type="Proteomes" id="UP000011116"/>
    </source>
</evidence>
<dbReference type="EnsemblPlants" id="HORVU.MOREX.r3.5HG0476940.1">
    <property type="protein sequence ID" value="HORVU.MOREX.r3.5HG0476940.1"/>
    <property type="gene ID" value="HORVU.MOREX.r3.5HG0476940"/>
</dbReference>
<evidence type="ECO:0000259" key="2">
    <source>
        <dbReference type="Pfam" id="PF20241"/>
    </source>
</evidence>
<feature type="compositionally biased region" description="Basic and acidic residues" evidence="1">
    <location>
        <begin position="139"/>
        <end position="151"/>
    </location>
</feature>
<feature type="region of interest" description="Disordered" evidence="1">
    <location>
        <begin position="139"/>
        <end position="285"/>
    </location>
</feature>
<protein>
    <recommendedName>
        <fullName evidence="2">DUF6598 domain-containing protein</fullName>
    </recommendedName>
</protein>
<feature type="compositionally biased region" description="Acidic residues" evidence="1">
    <location>
        <begin position="230"/>
        <end position="239"/>
    </location>
</feature>
<evidence type="ECO:0000313" key="3">
    <source>
        <dbReference type="EnsemblPlants" id="HORVU.MOREX.r3.5HG0476940.1"/>
    </source>
</evidence>
<feature type="region of interest" description="Disordered" evidence="1">
    <location>
        <begin position="334"/>
        <end position="375"/>
    </location>
</feature>
<dbReference type="Proteomes" id="UP000011116">
    <property type="component" value="Chromosome 5H"/>
</dbReference>
<feature type="compositionally biased region" description="Basic and acidic residues" evidence="1">
    <location>
        <begin position="174"/>
        <end position="193"/>
    </location>
</feature>
<feature type="compositionally biased region" description="Basic residues" evidence="1">
    <location>
        <begin position="361"/>
        <end position="375"/>
    </location>
</feature>
<dbReference type="Pfam" id="PF20241">
    <property type="entry name" value="DUF6598"/>
    <property type="match status" value="1"/>
</dbReference>
<feature type="compositionally biased region" description="Basic residues" evidence="1">
    <location>
        <begin position="199"/>
        <end position="208"/>
    </location>
</feature>
<feature type="compositionally biased region" description="Basic residues" evidence="1">
    <location>
        <begin position="152"/>
        <end position="173"/>
    </location>
</feature>
<feature type="domain" description="DUF6598" evidence="2">
    <location>
        <begin position="474"/>
        <end position="725"/>
    </location>
</feature>
<dbReference type="PANTHER" id="PTHR33065:SF202">
    <property type="entry name" value="GENOME ASSEMBLY, CHROMOSOME: II"/>
    <property type="match status" value="1"/>
</dbReference>
<feature type="compositionally biased region" description="Basic and acidic residues" evidence="1">
    <location>
        <begin position="334"/>
        <end position="360"/>
    </location>
</feature>
<reference evidence="3" key="2">
    <citation type="submission" date="2020-10" db="EMBL/GenBank/DDBJ databases">
        <authorList>
            <person name="Scholz U."/>
            <person name="Mascher M."/>
            <person name="Fiebig A."/>
        </authorList>
    </citation>
    <scope>NUCLEOTIDE SEQUENCE [LARGE SCALE GENOMIC DNA]</scope>
    <source>
        <strain evidence="3">cv. Morex</strain>
    </source>
</reference>
<dbReference type="Gramene" id="HORVU.MOREX.r3.5HG0476940.1">
    <property type="protein sequence ID" value="HORVU.MOREX.r3.5HG0476940.1"/>
    <property type="gene ID" value="HORVU.MOREX.r3.5HG0476940"/>
</dbReference>
<keyword evidence="4" id="KW-1185">Reference proteome</keyword>
<evidence type="ECO:0000256" key="1">
    <source>
        <dbReference type="SAM" id="MobiDB-lite"/>
    </source>
</evidence>
<dbReference type="SMR" id="A0A287RDP2"/>
<sequence>MDTRSDSDIQSDPSTELSTLMAEITSLERERKDLIGSLTPGISRWVDALSGTPTSSSVRDKVKVKVDCNEPLGEGILEDIEGLGHRMLSMSHFLFTSSSYIPLYKADELLCISSKLMKTSKDFYKSTELAMEKVMVEAAEAGKKREEEKRKEEKKKRERMRKKEKAKKKKKQQQHKEKDDEDNKKKGMTRKKEEEEEKKKKKKKKKQQQHKEEDAQVTSDKITDKMETKEEQEEEEEDAQVTSAKITDKMETKEEEDAQVTSAKITEKMETKEEQEEEEARRQQAARKMMLAHDFLHLSSNILARPCCYRNELAMMITEEDEQEDERLREAKRHAEMEEREAEMEAERKAERERERLRERSKQRKANREAKRKQMLHKERIVEEEQCIVEHKEPIVEEEHADEQEAKPPKEQLKEWMDNHLGFFAGYRTDWEYSSGSKPGQCGEFEDKTTLSPMQFTHCIPGIIPPRAAVIESTLQIYSFKITGLSDDLKWPLNVYGVIAARDTVDHNRNLLFSRSSIMRQVLTSENDCSLCLTGPSRAILAMDPVDFEVELRVHDGCDPRGDGLNDRELIYVSSRYEVAPSGELPCLTFHSPLCTAKLSLERLPSTIQATILSVRVVGGRSPFKSGVQVSCWSSSADGSPAMHEVVLLDSLERIPQEYEELDLDGYLPLSRKVVSVQCGGGLDVVVKPYGGSGSTSSHIYFPSEYCNISQRTCWVCGSQVDITVAWSRLVRDKMDLLIDGYITQA</sequence>
<proteinExistence type="predicted"/>
<name>A0A287RDP2_HORVV</name>
<reference evidence="3" key="3">
    <citation type="submission" date="2022-01" db="UniProtKB">
        <authorList>
            <consortium name="EnsemblPlants"/>
        </authorList>
    </citation>
    <scope>IDENTIFICATION</scope>
    <source>
        <strain evidence="3">subsp. vulgare</strain>
    </source>
</reference>